<sequence length="210" mass="22967">MQKRKKKKTSRFLSSVEHAQKGSSARGNLGPKQTRGDEQPSPPSLSFVIKRPSLLNLLLFLDCCVAMHLDATNGLTPERDEQTKSLSISLSTASQSIRNTSSDCDGAPSLTPLPRRCALSLRPPLLGTLPKVYTTTTTARVLGETSLRHLTTISLSAHPPTTSPSQNITPPPPPPPRCTWFFEVFSILPQSSQVQPWEMSNARHLLQPPP</sequence>
<evidence type="ECO:0000313" key="2">
    <source>
        <dbReference type="EMBL" id="KAK8237929.1"/>
    </source>
</evidence>
<organism evidence="2 3">
    <name type="scientific">Phyllosticta capitalensis</name>
    <dbReference type="NCBI Taxonomy" id="121624"/>
    <lineage>
        <taxon>Eukaryota</taxon>
        <taxon>Fungi</taxon>
        <taxon>Dikarya</taxon>
        <taxon>Ascomycota</taxon>
        <taxon>Pezizomycotina</taxon>
        <taxon>Dothideomycetes</taxon>
        <taxon>Dothideomycetes incertae sedis</taxon>
        <taxon>Botryosphaeriales</taxon>
        <taxon>Phyllostictaceae</taxon>
        <taxon>Phyllosticta</taxon>
    </lineage>
</organism>
<name>A0ABR1YSV8_9PEZI</name>
<accession>A0ABR1YSV8</accession>
<protein>
    <submittedName>
        <fullName evidence="2">Uncharacterized protein</fullName>
    </submittedName>
</protein>
<gene>
    <name evidence="2" type="ORF">HDK90DRAFT_208128</name>
</gene>
<feature type="region of interest" description="Disordered" evidence="1">
    <location>
        <begin position="1"/>
        <end position="45"/>
    </location>
</feature>
<dbReference type="EMBL" id="JBBWRZ010000004">
    <property type="protein sequence ID" value="KAK8237929.1"/>
    <property type="molecule type" value="Genomic_DNA"/>
</dbReference>
<evidence type="ECO:0000256" key="1">
    <source>
        <dbReference type="SAM" id="MobiDB-lite"/>
    </source>
</evidence>
<reference evidence="2 3" key="1">
    <citation type="submission" date="2024-04" db="EMBL/GenBank/DDBJ databases">
        <title>Phyllosticta paracitricarpa is synonymous to the EU quarantine fungus P. citricarpa based on phylogenomic analyses.</title>
        <authorList>
            <consortium name="Lawrence Berkeley National Laboratory"/>
            <person name="Van Ingen-Buijs V.A."/>
            <person name="Van Westerhoven A.C."/>
            <person name="Haridas S."/>
            <person name="Skiadas P."/>
            <person name="Martin F."/>
            <person name="Groenewald J.Z."/>
            <person name="Crous P.W."/>
            <person name="Seidl M.F."/>
        </authorList>
    </citation>
    <scope>NUCLEOTIDE SEQUENCE [LARGE SCALE GENOMIC DNA]</scope>
    <source>
        <strain evidence="2 3">CBS 123374</strain>
    </source>
</reference>
<evidence type="ECO:0000313" key="3">
    <source>
        <dbReference type="Proteomes" id="UP001492380"/>
    </source>
</evidence>
<keyword evidence="3" id="KW-1185">Reference proteome</keyword>
<feature type="compositionally biased region" description="Basic residues" evidence="1">
    <location>
        <begin position="1"/>
        <end position="10"/>
    </location>
</feature>
<dbReference type="Proteomes" id="UP001492380">
    <property type="component" value="Unassembled WGS sequence"/>
</dbReference>
<proteinExistence type="predicted"/>
<comment type="caution">
    <text evidence="2">The sequence shown here is derived from an EMBL/GenBank/DDBJ whole genome shotgun (WGS) entry which is preliminary data.</text>
</comment>